<evidence type="ECO:0000313" key="3">
    <source>
        <dbReference type="Proteomes" id="UP000538666"/>
    </source>
</evidence>
<name>A0A841K0Y7_9BACT</name>
<dbReference type="RefSeq" id="WP_050060327.1">
    <property type="nucleotide sequence ID" value="NZ_JACHEK010000010.1"/>
</dbReference>
<dbReference type="OrthoDB" id="10006606at2"/>
<feature type="transmembrane region" description="Helical" evidence="1">
    <location>
        <begin position="44"/>
        <end position="65"/>
    </location>
</feature>
<organism evidence="2 3">
    <name type="scientific">Silvibacterium bohemicum</name>
    <dbReference type="NCBI Taxonomy" id="1577686"/>
    <lineage>
        <taxon>Bacteria</taxon>
        <taxon>Pseudomonadati</taxon>
        <taxon>Acidobacteriota</taxon>
        <taxon>Terriglobia</taxon>
        <taxon>Terriglobales</taxon>
        <taxon>Acidobacteriaceae</taxon>
        <taxon>Silvibacterium</taxon>
    </lineage>
</organism>
<keyword evidence="1" id="KW-1133">Transmembrane helix</keyword>
<comment type="caution">
    <text evidence="2">The sequence shown here is derived from an EMBL/GenBank/DDBJ whole genome shotgun (WGS) entry which is preliminary data.</text>
</comment>
<keyword evidence="3" id="KW-1185">Reference proteome</keyword>
<dbReference type="EMBL" id="JACHEK010000010">
    <property type="protein sequence ID" value="MBB6146645.1"/>
    <property type="molecule type" value="Genomic_DNA"/>
</dbReference>
<evidence type="ECO:0000313" key="2">
    <source>
        <dbReference type="EMBL" id="MBB6146645.1"/>
    </source>
</evidence>
<dbReference type="AlphaFoldDB" id="A0A841K0Y7"/>
<gene>
    <name evidence="2" type="ORF">HNQ77_004624</name>
</gene>
<reference evidence="2 3" key="1">
    <citation type="submission" date="2020-08" db="EMBL/GenBank/DDBJ databases">
        <title>Genomic Encyclopedia of Type Strains, Phase IV (KMG-IV): sequencing the most valuable type-strain genomes for metagenomic binning, comparative biology and taxonomic classification.</title>
        <authorList>
            <person name="Goeker M."/>
        </authorList>
    </citation>
    <scope>NUCLEOTIDE SEQUENCE [LARGE SCALE GENOMIC DNA]</scope>
    <source>
        <strain evidence="2 3">DSM 103733</strain>
    </source>
</reference>
<protein>
    <submittedName>
        <fullName evidence="2">Uncharacterized protein</fullName>
    </submittedName>
</protein>
<dbReference type="Proteomes" id="UP000538666">
    <property type="component" value="Unassembled WGS sequence"/>
</dbReference>
<evidence type="ECO:0000256" key="1">
    <source>
        <dbReference type="SAM" id="Phobius"/>
    </source>
</evidence>
<keyword evidence="1" id="KW-0812">Transmembrane</keyword>
<proteinExistence type="predicted"/>
<sequence>MGTPTIVTGHFEKPSLGSVANRKERFAPADDVYTENPTGAYRGLAFALIFNVLLALIGAAGWILWRVIR</sequence>
<keyword evidence="1" id="KW-0472">Membrane</keyword>
<accession>A0A841K0Y7</accession>